<keyword evidence="1" id="KW-0812">Transmembrane</keyword>
<evidence type="ECO:0000256" key="1">
    <source>
        <dbReference type="SAM" id="Phobius"/>
    </source>
</evidence>
<keyword evidence="1" id="KW-0472">Membrane</keyword>
<gene>
    <name evidence="2" type="ordered locus">Strop_4084</name>
</gene>
<keyword evidence="3" id="KW-1185">Reference proteome</keyword>
<dbReference type="KEGG" id="stp:Strop_4084"/>
<dbReference type="EMBL" id="CP000667">
    <property type="protein sequence ID" value="ABP56514.1"/>
    <property type="molecule type" value="Genomic_DNA"/>
</dbReference>
<evidence type="ECO:0000313" key="2">
    <source>
        <dbReference type="EMBL" id="ABP56514.1"/>
    </source>
</evidence>
<dbReference type="AlphaFoldDB" id="A4XC57"/>
<feature type="transmembrane region" description="Helical" evidence="1">
    <location>
        <begin position="39"/>
        <end position="63"/>
    </location>
</feature>
<feature type="transmembrane region" description="Helical" evidence="1">
    <location>
        <begin position="137"/>
        <end position="158"/>
    </location>
</feature>
<dbReference type="Proteomes" id="UP000000235">
    <property type="component" value="Chromosome"/>
</dbReference>
<keyword evidence="1" id="KW-1133">Transmembrane helix</keyword>
<evidence type="ECO:0000313" key="3">
    <source>
        <dbReference type="Proteomes" id="UP000000235"/>
    </source>
</evidence>
<sequence>MPSRSRCGPDRAGRRFAYPRRAMTEQRNRIPRRDAEGRVLTLGDLLGVSLAGWVIGVLALVALDWAVTSFSSGEFGQANGWLAVILPAWLYWDDFRAWGFGAARVVAGLVAGAVGLTLGLAVAGLTSDLPPVVSGGLGAAAFTLGYAVVWFHGVRWLARRTG</sequence>
<name>A4XC57_SALTO</name>
<dbReference type="eggNOG" id="ENOG502ZGFU">
    <property type="taxonomic scope" value="Bacteria"/>
</dbReference>
<accession>A4XC57</accession>
<proteinExistence type="predicted"/>
<reference evidence="3" key="1">
    <citation type="journal article" date="2007" name="Proc. Natl. Acad. Sci. U.S.A.">
        <title>Genome sequencing reveals complex secondary metabolome in the marine actinomycete Salinispora tropica.</title>
        <authorList>
            <person name="Udwary D.W."/>
            <person name="Zeigler L."/>
            <person name="Asolkar R.N."/>
            <person name="Singan V."/>
            <person name="Lapidus A."/>
            <person name="Fenical W."/>
            <person name="Jensen P.R."/>
            <person name="Moore B.S."/>
        </authorList>
    </citation>
    <scope>NUCLEOTIDE SEQUENCE [LARGE SCALE GENOMIC DNA]</scope>
    <source>
        <strain evidence="3">ATCC BAA-916 / DSM 44818 / CNB-440</strain>
    </source>
</reference>
<protein>
    <submittedName>
        <fullName evidence="2">Uncharacterized protein</fullName>
    </submittedName>
</protein>
<dbReference type="STRING" id="369723.Strop_4084"/>
<feature type="transmembrane region" description="Helical" evidence="1">
    <location>
        <begin position="75"/>
        <end position="92"/>
    </location>
</feature>
<feature type="transmembrane region" description="Helical" evidence="1">
    <location>
        <begin position="104"/>
        <end position="125"/>
    </location>
</feature>
<dbReference type="HOGENOM" id="CLU_1813582_0_0_11"/>
<organism evidence="2 3">
    <name type="scientific">Salinispora tropica (strain ATCC BAA-916 / DSM 44818 / JCM 13857 / NBRC 105044 / CNB-440)</name>
    <dbReference type="NCBI Taxonomy" id="369723"/>
    <lineage>
        <taxon>Bacteria</taxon>
        <taxon>Bacillati</taxon>
        <taxon>Actinomycetota</taxon>
        <taxon>Actinomycetes</taxon>
        <taxon>Micromonosporales</taxon>
        <taxon>Micromonosporaceae</taxon>
        <taxon>Salinispora</taxon>
    </lineage>
</organism>